<reference evidence="1 2" key="1">
    <citation type="submission" date="2020-08" db="EMBL/GenBank/DDBJ databases">
        <title>Genomic Encyclopedia of Type Strains, Phase IV (KMG-V): Genome sequencing to study the core and pangenomes of soil and plant-associated prokaryotes.</title>
        <authorList>
            <person name="Whitman W."/>
        </authorList>
    </citation>
    <scope>NUCLEOTIDE SEQUENCE [LARGE SCALE GENOMIC DNA]</scope>
    <source>
        <strain evidence="1 2">M2T3</strain>
    </source>
</reference>
<evidence type="ECO:0000313" key="1">
    <source>
        <dbReference type="EMBL" id="MBB6498423.1"/>
    </source>
</evidence>
<proteinExistence type="predicted"/>
<evidence type="ECO:0000313" key="2">
    <source>
        <dbReference type="Proteomes" id="UP000521017"/>
    </source>
</evidence>
<gene>
    <name evidence="1" type="ORF">HDF25_000547</name>
</gene>
<accession>A0A7X0MIG7</accession>
<dbReference type="AlphaFoldDB" id="A0A7X0MIG7"/>
<name>A0A7X0MIG7_9SPHI</name>
<dbReference type="RefSeq" id="WP_184622489.1">
    <property type="nucleotide sequence ID" value="NZ_JACHCC010000001.1"/>
</dbReference>
<comment type="caution">
    <text evidence="1">The sequence shown here is derived from an EMBL/GenBank/DDBJ whole genome shotgun (WGS) entry which is preliminary data.</text>
</comment>
<organism evidence="1 2">
    <name type="scientific">Pedobacter cryoconitis</name>
    <dbReference type="NCBI Taxonomy" id="188932"/>
    <lineage>
        <taxon>Bacteria</taxon>
        <taxon>Pseudomonadati</taxon>
        <taxon>Bacteroidota</taxon>
        <taxon>Sphingobacteriia</taxon>
        <taxon>Sphingobacteriales</taxon>
        <taxon>Sphingobacteriaceae</taxon>
        <taxon>Pedobacter</taxon>
    </lineage>
</organism>
<dbReference type="Proteomes" id="UP000521017">
    <property type="component" value="Unassembled WGS sequence"/>
</dbReference>
<sequence length="467" mass="53549">MKKYISLFFLTVCLGCTHRVHTTHNFDDSPKDTIDSTKAISLFEQVNLPENFSKLETYFKFVPHNINTIKPIEISDKLSSFNIKNCNEITNAARLNDGTIFIVSDNWGEEAKSSFVYLKPIGGNETVPYQKIVRKSYIAPNDEYMWFLEDFSTEVSDGYNLKLYDIVHKKCYDFKDLVSNSTVFQDIGNKVTNDPDYYDRGKGIIPFSMEAYDFHLTFTNDGQTDFELVCSIMGKPGQSLKYKSVHFILPDLKKLLQKKIYLEPTSTKDVDKIYRIYKANPYSVISSDSLKITNKNNCLKNVPYSNVEMNFGLPYPVPLLNSTSELRGFYFYLTPKTMKPTAMDGGEGFIGTSSTENSARFTGAQIVSKNGCLEQLYVHGIGVVHKIYQYKHYIITANRIENPNTEMNRLIVWDLNTNKAILALEQSEFNSGSVDYLFFDEAKKEIIGIINYTPCLFKWKTNKIFDE</sequence>
<protein>
    <submittedName>
        <fullName evidence="1">Uncharacterized protein</fullName>
    </submittedName>
</protein>
<dbReference type="EMBL" id="JACHCC010000001">
    <property type="protein sequence ID" value="MBB6498423.1"/>
    <property type="molecule type" value="Genomic_DNA"/>
</dbReference>